<dbReference type="PROSITE" id="PS50109">
    <property type="entry name" value="HIS_KIN"/>
    <property type="match status" value="1"/>
</dbReference>
<proteinExistence type="predicted"/>
<evidence type="ECO:0000256" key="13">
    <source>
        <dbReference type="ARBA" id="ARBA00022840"/>
    </source>
</evidence>
<dbReference type="InterPro" id="IPR035965">
    <property type="entry name" value="PAS-like_dom_sf"/>
</dbReference>
<keyword evidence="9 20" id="KW-0808">Transferase</keyword>
<evidence type="ECO:0000256" key="9">
    <source>
        <dbReference type="ARBA" id="ARBA00022679"/>
    </source>
</evidence>
<dbReference type="InterPro" id="IPR014310">
    <property type="entry name" value="Sig_transdc_His_kinase_PhoR"/>
</dbReference>
<dbReference type="NCBIfam" id="NF008235">
    <property type="entry name" value="PRK11006.1"/>
    <property type="match status" value="1"/>
</dbReference>
<dbReference type="PANTHER" id="PTHR45453:SF1">
    <property type="entry name" value="PHOSPHATE REGULON SENSOR PROTEIN PHOR"/>
    <property type="match status" value="1"/>
</dbReference>
<dbReference type="PANTHER" id="PTHR45453">
    <property type="entry name" value="PHOSPHATE REGULON SENSOR PROTEIN PHOR"/>
    <property type="match status" value="1"/>
</dbReference>
<dbReference type="InterPro" id="IPR003594">
    <property type="entry name" value="HATPase_dom"/>
</dbReference>
<evidence type="ECO:0000256" key="4">
    <source>
        <dbReference type="ARBA" id="ARBA00019665"/>
    </source>
</evidence>
<protein>
    <recommendedName>
        <fullName evidence="4">Phosphate regulon sensor protein PhoR</fullName>
        <ecNumber evidence="3">2.7.13.3</ecNumber>
    </recommendedName>
</protein>
<dbReference type="EMBL" id="JBHRUG010000019">
    <property type="protein sequence ID" value="MFC3283921.1"/>
    <property type="molecule type" value="Genomic_DNA"/>
</dbReference>
<sequence>MHLWTRELWRLAALAIAGLAAGWVIGVPGLGLAAGLGIYLAMHLYQLRALYRWLTRHPHDEPPAGSGVWGELFDRLYKYQKGQRLTQQRLRSTLRRIQESSEAMNDSVVMLDRRGDLEWWNSAAERMLGLVAAHDRGQHITNLLRDPRFIDYFNARDYREPLTLPSPIDERRVLQFQITLYGDDERLLMARDITRLHRLEQMRRDFVANVSHELRTPLTVLSGYLETYSDYADQLPARFARGLAQMQEQTTRMQNLVNDLLLLSRLEIDQRTDDATPVRVSELLEAIRRDGESLSGGRHILSVELDDDRQLLGSEQELRSAVSNLVFNAVRYTAEGCHIVLRWRAYGAGACLEVEDDGDGIDPVHIPRLTERFYRVDKGRSTATGGTGLGLAIVKHVLLRHDASLEIDSHPGSGALFRCVFPKTRLIATNNDRSEVQRA</sequence>
<keyword evidence="5" id="KW-0813">Transport</keyword>
<evidence type="ECO:0000259" key="19">
    <source>
        <dbReference type="PROSITE" id="PS50112"/>
    </source>
</evidence>
<dbReference type="PROSITE" id="PS50112">
    <property type="entry name" value="PAS"/>
    <property type="match status" value="1"/>
</dbReference>
<evidence type="ECO:0000259" key="18">
    <source>
        <dbReference type="PROSITE" id="PS50109"/>
    </source>
</evidence>
<keyword evidence="10" id="KW-0812">Transmembrane</keyword>
<keyword evidence="7" id="KW-0597">Phosphoprotein</keyword>
<dbReference type="SMART" id="SM00388">
    <property type="entry name" value="HisKA"/>
    <property type="match status" value="1"/>
</dbReference>
<dbReference type="InterPro" id="IPR000014">
    <property type="entry name" value="PAS"/>
</dbReference>
<dbReference type="Gene3D" id="3.30.565.10">
    <property type="entry name" value="Histidine kinase-like ATPase, C-terminal domain"/>
    <property type="match status" value="1"/>
</dbReference>
<comment type="subcellular location">
    <subcellularLocation>
        <location evidence="2">Cell membrane</location>
    </subcellularLocation>
</comment>
<evidence type="ECO:0000256" key="15">
    <source>
        <dbReference type="ARBA" id="ARBA00023012"/>
    </source>
</evidence>
<evidence type="ECO:0000256" key="16">
    <source>
        <dbReference type="ARBA" id="ARBA00023136"/>
    </source>
</evidence>
<feature type="domain" description="PAS" evidence="19">
    <location>
        <begin position="93"/>
        <end position="130"/>
    </location>
</feature>
<evidence type="ECO:0000256" key="6">
    <source>
        <dbReference type="ARBA" id="ARBA00022475"/>
    </source>
</evidence>
<name>A0ABV7LP14_9GAMM</name>
<dbReference type="InterPro" id="IPR050351">
    <property type="entry name" value="BphY/WalK/GraS-like"/>
</dbReference>
<keyword evidence="16" id="KW-0472">Membrane</keyword>
<evidence type="ECO:0000256" key="11">
    <source>
        <dbReference type="ARBA" id="ARBA00022741"/>
    </source>
</evidence>
<dbReference type="SMART" id="SM00091">
    <property type="entry name" value="PAS"/>
    <property type="match status" value="1"/>
</dbReference>
<dbReference type="CDD" id="cd00082">
    <property type="entry name" value="HisKA"/>
    <property type="match status" value="1"/>
</dbReference>
<dbReference type="InterPro" id="IPR004358">
    <property type="entry name" value="Sig_transdc_His_kin-like_C"/>
</dbReference>
<evidence type="ECO:0000256" key="1">
    <source>
        <dbReference type="ARBA" id="ARBA00000085"/>
    </source>
</evidence>
<feature type="domain" description="Histidine kinase" evidence="18">
    <location>
        <begin position="209"/>
        <end position="425"/>
    </location>
</feature>
<dbReference type="Pfam" id="PF00512">
    <property type="entry name" value="HisKA"/>
    <property type="match status" value="1"/>
</dbReference>
<dbReference type="Gene3D" id="3.30.450.20">
    <property type="entry name" value="PAS domain"/>
    <property type="match status" value="1"/>
</dbReference>
<keyword evidence="21" id="KW-1185">Reference proteome</keyword>
<keyword evidence="15" id="KW-0902">Two-component regulatory system</keyword>
<keyword evidence="6" id="KW-1003">Cell membrane</keyword>
<comment type="catalytic activity">
    <reaction evidence="1">
        <text>ATP + protein L-histidine = ADP + protein N-phospho-L-histidine.</text>
        <dbReference type="EC" id="2.7.13.3"/>
    </reaction>
</comment>
<evidence type="ECO:0000256" key="10">
    <source>
        <dbReference type="ARBA" id="ARBA00022692"/>
    </source>
</evidence>
<evidence type="ECO:0000256" key="12">
    <source>
        <dbReference type="ARBA" id="ARBA00022777"/>
    </source>
</evidence>
<dbReference type="GO" id="GO:0004673">
    <property type="term" value="F:protein histidine kinase activity"/>
    <property type="evidence" value="ECO:0007669"/>
    <property type="project" value="UniProtKB-EC"/>
</dbReference>
<reference evidence="21" key="1">
    <citation type="journal article" date="2019" name="Int. J. Syst. Evol. Microbiol.">
        <title>The Global Catalogue of Microorganisms (GCM) 10K type strain sequencing project: providing services to taxonomists for standard genome sequencing and annotation.</title>
        <authorList>
            <consortium name="The Broad Institute Genomics Platform"/>
            <consortium name="The Broad Institute Genome Sequencing Center for Infectious Disease"/>
            <person name="Wu L."/>
            <person name="Ma J."/>
        </authorList>
    </citation>
    <scope>NUCLEOTIDE SEQUENCE [LARGE SCALE GENOMIC DNA]</scope>
    <source>
        <strain evidence="21">CECT 7698</strain>
    </source>
</reference>
<dbReference type="Pfam" id="PF11808">
    <property type="entry name" value="PhoR"/>
    <property type="match status" value="1"/>
</dbReference>
<comment type="caution">
    <text evidence="20">The sequence shown here is derived from an EMBL/GenBank/DDBJ whole genome shotgun (WGS) entry which is preliminary data.</text>
</comment>
<evidence type="ECO:0000256" key="14">
    <source>
        <dbReference type="ARBA" id="ARBA00022989"/>
    </source>
</evidence>
<dbReference type="SUPFAM" id="SSF55785">
    <property type="entry name" value="PYP-like sensor domain (PAS domain)"/>
    <property type="match status" value="1"/>
</dbReference>
<gene>
    <name evidence="20" type="primary">phoR</name>
    <name evidence="20" type="ORF">ACFOEV_09905</name>
</gene>
<dbReference type="Pfam" id="PF02518">
    <property type="entry name" value="HATPase_c"/>
    <property type="match status" value="1"/>
</dbReference>
<dbReference type="PRINTS" id="PR00344">
    <property type="entry name" value="BCTRLSENSOR"/>
</dbReference>
<dbReference type="InterPro" id="IPR005467">
    <property type="entry name" value="His_kinase_dom"/>
</dbReference>
<evidence type="ECO:0000313" key="20">
    <source>
        <dbReference type="EMBL" id="MFC3283921.1"/>
    </source>
</evidence>
<dbReference type="SMART" id="SM00387">
    <property type="entry name" value="HATPase_c"/>
    <property type="match status" value="1"/>
</dbReference>
<keyword evidence="11" id="KW-0547">Nucleotide-binding</keyword>
<evidence type="ECO:0000256" key="8">
    <source>
        <dbReference type="ARBA" id="ARBA00022592"/>
    </source>
</evidence>
<evidence type="ECO:0000256" key="2">
    <source>
        <dbReference type="ARBA" id="ARBA00004236"/>
    </source>
</evidence>
<dbReference type="InterPro" id="IPR036890">
    <property type="entry name" value="HATPase_C_sf"/>
</dbReference>
<dbReference type="CDD" id="cd00130">
    <property type="entry name" value="PAS"/>
    <property type="match status" value="1"/>
</dbReference>
<evidence type="ECO:0000256" key="5">
    <source>
        <dbReference type="ARBA" id="ARBA00022448"/>
    </source>
</evidence>
<dbReference type="Pfam" id="PF00989">
    <property type="entry name" value="PAS"/>
    <property type="match status" value="1"/>
</dbReference>
<evidence type="ECO:0000313" key="21">
    <source>
        <dbReference type="Proteomes" id="UP001595579"/>
    </source>
</evidence>
<dbReference type="SUPFAM" id="SSF47384">
    <property type="entry name" value="Homodimeric domain of signal transducing histidine kinase"/>
    <property type="match status" value="1"/>
</dbReference>
<dbReference type="EC" id="2.7.13.3" evidence="3"/>
<evidence type="ECO:0000256" key="3">
    <source>
        <dbReference type="ARBA" id="ARBA00012438"/>
    </source>
</evidence>
<dbReference type="RefSeq" id="WP_386773386.1">
    <property type="nucleotide sequence ID" value="NZ_JBHRUG010000019.1"/>
</dbReference>
<dbReference type="InterPro" id="IPR003661">
    <property type="entry name" value="HisK_dim/P_dom"/>
</dbReference>
<dbReference type="SUPFAM" id="SSF55874">
    <property type="entry name" value="ATPase domain of HSP90 chaperone/DNA topoisomerase II/histidine kinase"/>
    <property type="match status" value="1"/>
</dbReference>
<keyword evidence="14" id="KW-1133">Transmembrane helix</keyword>
<dbReference type="Gene3D" id="1.10.287.130">
    <property type="match status" value="1"/>
</dbReference>
<organism evidence="20 21">
    <name type="scientific">Litchfieldella rifensis</name>
    <dbReference type="NCBI Taxonomy" id="762643"/>
    <lineage>
        <taxon>Bacteria</taxon>
        <taxon>Pseudomonadati</taxon>
        <taxon>Pseudomonadota</taxon>
        <taxon>Gammaproteobacteria</taxon>
        <taxon>Oceanospirillales</taxon>
        <taxon>Halomonadaceae</taxon>
        <taxon>Litchfieldella</taxon>
    </lineage>
</organism>
<comment type="function">
    <text evidence="17">Member of the two-component regulatory system PhoR/PhoB involved in the phosphate regulon genes expression. PhoR may function as a membrane-associated protein kinase that phosphorylates PhoB in response to environmental signals.</text>
</comment>
<evidence type="ECO:0000256" key="17">
    <source>
        <dbReference type="ARBA" id="ARBA00025207"/>
    </source>
</evidence>
<keyword evidence="12 20" id="KW-0418">Kinase</keyword>
<keyword evidence="8" id="KW-0592">Phosphate transport</keyword>
<dbReference type="NCBIfam" id="TIGR02966">
    <property type="entry name" value="phoR_proteo"/>
    <property type="match status" value="1"/>
</dbReference>
<evidence type="ECO:0000256" key="7">
    <source>
        <dbReference type="ARBA" id="ARBA00022553"/>
    </source>
</evidence>
<dbReference type="Proteomes" id="UP001595579">
    <property type="component" value="Unassembled WGS sequence"/>
</dbReference>
<dbReference type="InterPro" id="IPR036097">
    <property type="entry name" value="HisK_dim/P_sf"/>
</dbReference>
<dbReference type="InterPro" id="IPR013767">
    <property type="entry name" value="PAS_fold"/>
</dbReference>
<dbReference type="InterPro" id="IPR021766">
    <property type="entry name" value="PhoR_N"/>
</dbReference>
<keyword evidence="13" id="KW-0067">ATP-binding</keyword>
<accession>A0ABV7LP14</accession>